<dbReference type="Proteomes" id="UP000737402">
    <property type="component" value="Unassembled WGS sequence"/>
</dbReference>
<organism evidence="2 3">
    <name type="scientific">Sutcliffiella tianshenii</name>
    <dbReference type="NCBI Taxonomy" id="1463404"/>
    <lineage>
        <taxon>Bacteria</taxon>
        <taxon>Bacillati</taxon>
        <taxon>Bacillota</taxon>
        <taxon>Bacilli</taxon>
        <taxon>Bacillales</taxon>
        <taxon>Bacillaceae</taxon>
        <taxon>Sutcliffiella</taxon>
    </lineage>
</organism>
<comment type="caution">
    <text evidence="2">The sequence shown here is derived from an EMBL/GenBank/DDBJ whole genome shotgun (WGS) entry which is preliminary data.</text>
</comment>
<keyword evidence="3" id="KW-1185">Reference proteome</keyword>
<dbReference type="InterPro" id="IPR035185">
    <property type="entry name" value="DUF5305"/>
</dbReference>
<dbReference type="EMBL" id="JAFBED010000001">
    <property type="protein sequence ID" value="MBM7618557.1"/>
    <property type="molecule type" value="Genomic_DNA"/>
</dbReference>
<feature type="transmembrane region" description="Helical" evidence="1">
    <location>
        <begin position="12"/>
        <end position="36"/>
    </location>
</feature>
<protein>
    <recommendedName>
        <fullName evidence="4">DUF5305 domain-containing protein</fullName>
    </recommendedName>
</protein>
<dbReference type="PROSITE" id="PS51257">
    <property type="entry name" value="PROKAR_LIPOPROTEIN"/>
    <property type="match status" value="1"/>
</dbReference>
<evidence type="ECO:0000313" key="2">
    <source>
        <dbReference type="EMBL" id="MBM7618557.1"/>
    </source>
</evidence>
<feature type="transmembrane region" description="Helical" evidence="1">
    <location>
        <begin position="244"/>
        <end position="265"/>
    </location>
</feature>
<evidence type="ECO:0000256" key="1">
    <source>
        <dbReference type="SAM" id="Phobius"/>
    </source>
</evidence>
<keyword evidence="1" id="KW-0812">Transmembrane</keyword>
<name>A0ABS2NVP6_9BACI</name>
<keyword evidence="1" id="KW-0472">Membrane</keyword>
<dbReference type="RefSeq" id="WP_204412874.1">
    <property type="nucleotide sequence ID" value="NZ_JAFBED010000001.1"/>
</dbReference>
<evidence type="ECO:0000313" key="3">
    <source>
        <dbReference type="Proteomes" id="UP000737402"/>
    </source>
</evidence>
<sequence>MRRKKEGKKFFHSLWFVAVISCLLVASLVGTVYVFMATQGDPLVSAENRLAHSTSYSYKAVVKESQLFPEGGTINPGTVIFENVTTEIPLEINSTITSEEPVTFTGTYHPTLTIVADNYWTKEIPLTEEKSFELEGNSFHLFDKETYTIDVNQVRSLITSIEEETGVRAENYSIKFSPNIQGSVLYNGMERKLNNNIHELQFNYSYYKFELSGNTEQSSEVVFEGDMISSNSLTILGIPIPVSMAKGILVISVILFGVLLFTNLLNIRAYQQSCLSEVEKIQKKHGRRLIPVAKKTDLMNKSSLLLDSFDSLLIVADEKELPIFHYYDRNKSNNIYFIIDAYYLYSFEASDRIDYKKTLSLGSDLSYG</sequence>
<reference evidence="2 3" key="1">
    <citation type="submission" date="2021-01" db="EMBL/GenBank/DDBJ databases">
        <title>Genomic Encyclopedia of Type Strains, Phase IV (KMG-IV): sequencing the most valuable type-strain genomes for metagenomic binning, comparative biology and taxonomic classification.</title>
        <authorList>
            <person name="Goeker M."/>
        </authorList>
    </citation>
    <scope>NUCLEOTIDE SEQUENCE [LARGE SCALE GENOMIC DNA]</scope>
    <source>
        <strain evidence="2 3">DSM 25879</strain>
    </source>
</reference>
<evidence type="ECO:0008006" key="4">
    <source>
        <dbReference type="Google" id="ProtNLM"/>
    </source>
</evidence>
<proteinExistence type="predicted"/>
<accession>A0ABS2NVP6</accession>
<gene>
    <name evidence="2" type="ORF">JOC95_000399</name>
</gene>
<keyword evidence="1" id="KW-1133">Transmembrane helix</keyword>
<dbReference type="Pfam" id="PF17231">
    <property type="entry name" value="DUF5305"/>
    <property type="match status" value="1"/>
</dbReference>